<keyword evidence="2" id="KW-1185">Reference proteome</keyword>
<evidence type="ECO:0000313" key="1">
    <source>
        <dbReference type="EMBL" id="AHM57398.1"/>
    </source>
</evidence>
<name>W8THS9_PEPAC</name>
<sequence>MKIILVRHAKAQERGSTEDDSKRNLVEKGYNQAEKAARQLKHIIEHCGNTYIWSSPLARAWQTALVLEEELSIRYVQQMDFIAEGTAQDLIRNIKAVGSTDCLIIVGHEPYLGEWVSEITGESVEFKKCQIAVLEFKEGSYLKGSFKLLERE</sequence>
<dbReference type="STRING" id="1286171.EAL2_c21170"/>
<dbReference type="KEGG" id="eac:EAL2_c21170"/>
<dbReference type="CDD" id="cd07067">
    <property type="entry name" value="HP_PGM_like"/>
    <property type="match status" value="1"/>
</dbReference>
<dbReference type="PATRIC" id="fig|1286171.3.peg.2065"/>
<dbReference type="SUPFAM" id="SSF53254">
    <property type="entry name" value="Phosphoglycerate mutase-like"/>
    <property type="match status" value="1"/>
</dbReference>
<dbReference type="OrthoDB" id="2388260at2"/>
<protein>
    <recommendedName>
        <fullName evidence="3">Phosphohistidine phosphatase SixA</fullName>
    </recommendedName>
</protein>
<reference evidence="1 2" key="1">
    <citation type="journal article" date="2014" name="Genome Announc.">
        <title>Complete Genome Sequence of Amino Acid-Utilizing Eubacterium acidaminophilum al-2 (DSM 3953).</title>
        <authorList>
            <person name="Poehlein A."/>
            <person name="Andreesen J.R."/>
            <person name="Daniel R."/>
        </authorList>
    </citation>
    <scope>NUCLEOTIDE SEQUENCE [LARGE SCALE GENOMIC DNA]</scope>
    <source>
        <strain evidence="1 2">DSM 3953</strain>
    </source>
</reference>
<accession>W8THS9</accession>
<dbReference type="EMBL" id="CP007452">
    <property type="protein sequence ID" value="AHM57398.1"/>
    <property type="molecule type" value="Genomic_DNA"/>
</dbReference>
<gene>
    <name evidence="1" type="ORF">EAL2_c21170</name>
</gene>
<proteinExistence type="predicted"/>
<dbReference type="InterPro" id="IPR013078">
    <property type="entry name" value="His_Pase_superF_clade-1"/>
</dbReference>
<evidence type="ECO:0008006" key="3">
    <source>
        <dbReference type="Google" id="ProtNLM"/>
    </source>
</evidence>
<dbReference type="Pfam" id="PF00300">
    <property type="entry name" value="His_Phos_1"/>
    <property type="match status" value="1"/>
</dbReference>
<organism evidence="1 2">
    <name type="scientific">Peptoclostridium acidaminophilum DSM 3953</name>
    <dbReference type="NCBI Taxonomy" id="1286171"/>
    <lineage>
        <taxon>Bacteria</taxon>
        <taxon>Bacillati</taxon>
        <taxon>Bacillota</taxon>
        <taxon>Clostridia</taxon>
        <taxon>Peptostreptococcales</taxon>
        <taxon>Peptoclostridiaceae</taxon>
        <taxon>Peptoclostridium</taxon>
    </lineage>
</organism>
<dbReference type="Gene3D" id="3.40.50.1240">
    <property type="entry name" value="Phosphoglycerate mutase-like"/>
    <property type="match status" value="1"/>
</dbReference>
<dbReference type="InterPro" id="IPR029033">
    <property type="entry name" value="His_PPase_superfam"/>
</dbReference>
<dbReference type="Proteomes" id="UP000019591">
    <property type="component" value="Chromosome"/>
</dbReference>
<dbReference type="RefSeq" id="WP_025436323.1">
    <property type="nucleotide sequence ID" value="NZ_CP007452.1"/>
</dbReference>
<dbReference type="AlphaFoldDB" id="W8THS9"/>
<dbReference type="SMART" id="SM00855">
    <property type="entry name" value="PGAM"/>
    <property type="match status" value="1"/>
</dbReference>
<evidence type="ECO:0000313" key="2">
    <source>
        <dbReference type="Proteomes" id="UP000019591"/>
    </source>
</evidence>
<dbReference type="eggNOG" id="COG2062">
    <property type="taxonomic scope" value="Bacteria"/>
</dbReference>
<dbReference type="HOGENOM" id="CLU_084603_3_2_9"/>